<dbReference type="Pfam" id="PF13385">
    <property type="entry name" value="Laminin_G_3"/>
    <property type="match status" value="1"/>
</dbReference>
<evidence type="ECO:0000313" key="1">
    <source>
        <dbReference type="EMBL" id="KKK69512.1"/>
    </source>
</evidence>
<dbReference type="EMBL" id="LAZR01058613">
    <property type="protein sequence ID" value="KKK69512.1"/>
    <property type="molecule type" value="Genomic_DNA"/>
</dbReference>
<proteinExistence type="predicted"/>
<dbReference type="Gene3D" id="2.60.120.200">
    <property type="match status" value="1"/>
</dbReference>
<dbReference type="AlphaFoldDB" id="A0A0F8XK58"/>
<name>A0A0F8XK58_9ZZZZ</name>
<dbReference type="SUPFAM" id="SSF49899">
    <property type="entry name" value="Concanavalin A-like lectins/glucanases"/>
    <property type="match status" value="1"/>
</dbReference>
<dbReference type="InterPro" id="IPR013320">
    <property type="entry name" value="ConA-like_dom_sf"/>
</dbReference>
<reference evidence="1" key="1">
    <citation type="journal article" date="2015" name="Nature">
        <title>Complex archaea that bridge the gap between prokaryotes and eukaryotes.</title>
        <authorList>
            <person name="Spang A."/>
            <person name="Saw J.H."/>
            <person name="Jorgensen S.L."/>
            <person name="Zaremba-Niedzwiedzka K."/>
            <person name="Martijn J."/>
            <person name="Lind A.E."/>
            <person name="van Eijk R."/>
            <person name="Schleper C."/>
            <person name="Guy L."/>
            <person name="Ettema T.J."/>
        </authorList>
    </citation>
    <scope>NUCLEOTIDE SEQUENCE</scope>
</reference>
<evidence type="ECO:0008006" key="2">
    <source>
        <dbReference type="Google" id="ProtNLM"/>
    </source>
</evidence>
<organism evidence="1">
    <name type="scientific">marine sediment metagenome</name>
    <dbReference type="NCBI Taxonomy" id="412755"/>
    <lineage>
        <taxon>unclassified sequences</taxon>
        <taxon>metagenomes</taxon>
        <taxon>ecological metagenomes</taxon>
    </lineage>
</organism>
<sequence>MGGIDSNTKLMLHCNGSDGSATFTDSGNTVHTMTAQGNAQLDTAQKKFGTASGLFDGTGDYVSASDHADWDFGSSDFTIDFQARHNTWADANYRIVGQYSFGNSNSGWTAWINGGASQNISFHYTTDGSSDNALFVSASMTTNTWYHIAIVRNGANLMFFLNGTQQGSTQDISTSTIYNSTRDLEAGGDSVVNSLYYDGWIDELRISSTARWTTNFTPPTSEYSTATAHVDTVTDTVSLIPSAIHTL</sequence>
<comment type="caution">
    <text evidence="1">The sequence shown here is derived from an EMBL/GenBank/DDBJ whole genome shotgun (WGS) entry which is preliminary data.</text>
</comment>
<feature type="non-terminal residue" evidence="1">
    <location>
        <position position="247"/>
    </location>
</feature>
<gene>
    <name evidence="1" type="ORF">LCGC14_2933280</name>
</gene>
<accession>A0A0F8XK58</accession>
<protein>
    <recommendedName>
        <fullName evidence="2">LamG-like jellyroll fold domain-containing protein</fullName>
    </recommendedName>
</protein>